<dbReference type="Proteomes" id="UP000485058">
    <property type="component" value="Unassembled WGS sequence"/>
</dbReference>
<feature type="transmembrane region" description="Helical" evidence="1">
    <location>
        <begin position="12"/>
        <end position="31"/>
    </location>
</feature>
<sequence length="48" mass="5138">MEQEAQRDDSGLLLSLLAAFLGPALIILAVASSTGYLDRLYANTLTLQ</sequence>
<gene>
    <name evidence="2" type="ORF">HaLaN_19957</name>
</gene>
<feature type="non-terminal residue" evidence="2">
    <location>
        <position position="1"/>
    </location>
</feature>
<keyword evidence="1" id="KW-0472">Membrane</keyword>
<accession>A0A699ZIQ9</accession>
<reference evidence="2 3" key="1">
    <citation type="submission" date="2020-02" db="EMBL/GenBank/DDBJ databases">
        <title>Draft genome sequence of Haematococcus lacustris strain NIES-144.</title>
        <authorList>
            <person name="Morimoto D."/>
            <person name="Nakagawa S."/>
            <person name="Yoshida T."/>
            <person name="Sawayama S."/>
        </authorList>
    </citation>
    <scope>NUCLEOTIDE SEQUENCE [LARGE SCALE GENOMIC DNA]</scope>
    <source>
        <strain evidence="2 3">NIES-144</strain>
    </source>
</reference>
<keyword evidence="1" id="KW-1133">Transmembrane helix</keyword>
<name>A0A699ZIQ9_HAELA</name>
<evidence type="ECO:0000313" key="3">
    <source>
        <dbReference type="Proteomes" id="UP000485058"/>
    </source>
</evidence>
<keyword evidence="1" id="KW-0812">Transmembrane</keyword>
<organism evidence="2 3">
    <name type="scientific">Haematococcus lacustris</name>
    <name type="common">Green alga</name>
    <name type="synonym">Haematococcus pluvialis</name>
    <dbReference type="NCBI Taxonomy" id="44745"/>
    <lineage>
        <taxon>Eukaryota</taxon>
        <taxon>Viridiplantae</taxon>
        <taxon>Chlorophyta</taxon>
        <taxon>core chlorophytes</taxon>
        <taxon>Chlorophyceae</taxon>
        <taxon>CS clade</taxon>
        <taxon>Chlamydomonadales</taxon>
        <taxon>Haematococcaceae</taxon>
        <taxon>Haematococcus</taxon>
    </lineage>
</organism>
<evidence type="ECO:0000256" key="1">
    <source>
        <dbReference type="SAM" id="Phobius"/>
    </source>
</evidence>
<dbReference type="AlphaFoldDB" id="A0A699ZIQ9"/>
<proteinExistence type="predicted"/>
<evidence type="ECO:0000313" key="2">
    <source>
        <dbReference type="EMBL" id="GFH22483.1"/>
    </source>
</evidence>
<protein>
    <submittedName>
        <fullName evidence="2">Uncharacterized protein</fullName>
    </submittedName>
</protein>
<keyword evidence="3" id="KW-1185">Reference proteome</keyword>
<dbReference type="EMBL" id="BLLF01002049">
    <property type="protein sequence ID" value="GFH22483.1"/>
    <property type="molecule type" value="Genomic_DNA"/>
</dbReference>
<comment type="caution">
    <text evidence="2">The sequence shown here is derived from an EMBL/GenBank/DDBJ whole genome shotgun (WGS) entry which is preliminary data.</text>
</comment>